<sequence>MDPGYNAEPGAGPVEDWDSLSDKETIALLRRRLLEAENNAKLWKEQADEVRTEYIKCKSNARVLQTELENTQKELARIRAEAPKQGALSSRELREEFVDQVPSVTTTAAAEAAKVDKSHDGLDRDYALAKQLEQELNSGDFSFKAGVASDHRPPVRSAANSLWNAPVETQLEKAKAKILFLKKKLEEMEGYTYEYQRAYQQERSHHHRMYNQAKGWETELNATKKRISRQDEELKAVRDKWNEMKEMKEELGSFLDRWSAHIGSLPESASHSAEE</sequence>
<evidence type="ECO:0000313" key="3">
    <source>
        <dbReference type="Proteomes" id="UP001140091"/>
    </source>
</evidence>
<keyword evidence="1" id="KW-0175">Coiled coil</keyword>
<dbReference type="EMBL" id="JANBPK010000706">
    <property type="protein sequence ID" value="KAJ2935091.1"/>
    <property type="molecule type" value="Genomic_DNA"/>
</dbReference>
<proteinExistence type="predicted"/>
<name>A0A9W8MLH9_9AGAR</name>
<dbReference type="OrthoDB" id="3041235at2759"/>
<dbReference type="AlphaFoldDB" id="A0A9W8MLH9"/>
<evidence type="ECO:0000256" key="1">
    <source>
        <dbReference type="SAM" id="Coils"/>
    </source>
</evidence>
<feature type="coiled-coil region" evidence="1">
    <location>
        <begin position="171"/>
        <end position="240"/>
    </location>
</feature>
<dbReference type="Proteomes" id="UP001140091">
    <property type="component" value="Unassembled WGS sequence"/>
</dbReference>
<accession>A0A9W8MLH9</accession>
<keyword evidence="3" id="KW-1185">Reference proteome</keyword>
<organism evidence="2 3">
    <name type="scientific">Candolleomyces eurysporus</name>
    <dbReference type="NCBI Taxonomy" id="2828524"/>
    <lineage>
        <taxon>Eukaryota</taxon>
        <taxon>Fungi</taxon>
        <taxon>Dikarya</taxon>
        <taxon>Basidiomycota</taxon>
        <taxon>Agaricomycotina</taxon>
        <taxon>Agaricomycetes</taxon>
        <taxon>Agaricomycetidae</taxon>
        <taxon>Agaricales</taxon>
        <taxon>Agaricineae</taxon>
        <taxon>Psathyrellaceae</taxon>
        <taxon>Candolleomyces</taxon>
    </lineage>
</organism>
<evidence type="ECO:0000313" key="2">
    <source>
        <dbReference type="EMBL" id="KAJ2935091.1"/>
    </source>
</evidence>
<reference evidence="2" key="1">
    <citation type="submission" date="2022-06" db="EMBL/GenBank/DDBJ databases">
        <title>Genome Sequence of Candolleomyces eurysporus.</title>
        <authorList>
            <person name="Buettner E."/>
        </authorList>
    </citation>
    <scope>NUCLEOTIDE SEQUENCE</scope>
    <source>
        <strain evidence="2">VTCC 930004</strain>
    </source>
</reference>
<feature type="non-terminal residue" evidence="2">
    <location>
        <position position="275"/>
    </location>
</feature>
<protein>
    <submittedName>
        <fullName evidence="2">Uncharacterized protein</fullName>
    </submittedName>
</protein>
<gene>
    <name evidence="2" type="ORF">H1R20_g2035</name>
</gene>
<feature type="coiled-coil region" evidence="1">
    <location>
        <begin position="26"/>
        <end position="81"/>
    </location>
</feature>
<comment type="caution">
    <text evidence="2">The sequence shown here is derived from an EMBL/GenBank/DDBJ whole genome shotgun (WGS) entry which is preliminary data.</text>
</comment>